<reference evidence="2" key="2">
    <citation type="submission" date="2025-09" db="UniProtKB">
        <authorList>
            <consortium name="Ensembl"/>
        </authorList>
    </citation>
    <scope>IDENTIFICATION</scope>
</reference>
<dbReference type="Pfam" id="PF13908">
    <property type="entry name" value="Shisa_N"/>
    <property type="match status" value="1"/>
</dbReference>
<evidence type="ECO:0000313" key="3">
    <source>
        <dbReference type="Proteomes" id="UP000694404"/>
    </source>
</evidence>
<dbReference type="InterPro" id="IPR053891">
    <property type="entry name" value="Shisa_N"/>
</dbReference>
<name>A0A8C0ILZ0_CHEAB</name>
<organism evidence="2 3">
    <name type="scientific">Chelonoidis abingdonii</name>
    <name type="common">Abingdon island giant tortoise</name>
    <name type="synonym">Testudo abingdonii</name>
    <dbReference type="NCBI Taxonomy" id="106734"/>
    <lineage>
        <taxon>Eukaryota</taxon>
        <taxon>Metazoa</taxon>
        <taxon>Chordata</taxon>
        <taxon>Craniata</taxon>
        <taxon>Vertebrata</taxon>
        <taxon>Euteleostomi</taxon>
        <taxon>Archelosauria</taxon>
        <taxon>Testudinata</taxon>
        <taxon>Testudines</taxon>
        <taxon>Cryptodira</taxon>
        <taxon>Durocryptodira</taxon>
        <taxon>Testudinoidea</taxon>
        <taxon>Testudinidae</taxon>
        <taxon>Chelonoidis</taxon>
    </lineage>
</organism>
<accession>A0A8C0ILZ0</accession>
<dbReference type="GeneTree" id="ENSGT00990000211284"/>
<sequence>MTVNVNTSKPSGESCRAYTDSDGLTYSEKSCPQFCCGNCISRYCCLDRSYKFGEDEQFMCNVLDDRYVTNSSVLGGNQLSPASQFGLGFNILILKFMEISYLLELEGTVKGH</sequence>
<protein>
    <recommendedName>
        <fullName evidence="1">Shisa N-terminal domain-containing protein</fullName>
    </recommendedName>
</protein>
<proteinExistence type="predicted"/>
<evidence type="ECO:0000313" key="2">
    <source>
        <dbReference type="Ensembl" id="ENSCABP00000004518.1"/>
    </source>
</evidence>
<dbReference type="Proteomes" id="UP000694404">
    <property type="component" value="Unplaced"/>
</dbReference>
<reference evidence="2" key="1">
    <citation type="submission" date="2025-08" db="UniProtKB">
        <authorList>
            <consortium name="Ensembl"/>
        </authorList>
    </citation>
    <scope>IDENTIFICATION</scope>
</reference>
<feature type="domain" description="Shisa N-terminal" evidence="1">
    <location>
        <begin position="12"/>
        <end position="61"/>
    </location>
</feature>
<dbReference type="Ensembl" id="ENSCABT00000004902.1">
    <property type="protein sequence ID" value="ENSCABP00000004518.1"/>
    <property type="gene ID" value="ENSCABG00000003393.1"/>
</dbReference>
<dbReference type="AlphaFoldDB" id="A0A8C0ILZ0"/>
<evidence type="ECO:0000259" key="1">
    <source>
        <dbReference type="Pfam" id="PF13908"/>
    </source>
</evidence>
<keyword evidence="3" id="KW-1185">Reference proteome</keyword>